<organism evidence="2 3">
    <name type="scientific">Ruthenibacterium lactatiformans</name>
    <dbReference type="NCBI Taxonomy" id="1550024"/>
    <lineage>
        <taxon>Bacteria</taxon>
        <taxon>Bacillati</taxon>
        <taxon>Bacillota</taxon>
        <taxon>Clostridia</taxon>
        <taxon>Eubacteriales</taxon>
        <taxon>Oscillospiraceae</taxon>
        <taxon>Ruthenibacterium</taxon>
    </lineage>
</organism>
<dbReference type="EMBL" id="JXXK01000042">
    <property type="protein sequence ID" value="KJF38461.1"/>
    <property type="molecule type" value="Genomic_DNA"/>
</dbReference>
<dbReference type="InterPro" id="IPR006119">
    <property type="entry name" value="Resolv_N"/>
</dbReference>
<gene>
    <name evidence="2" type="ORF">TQ39_17990</name>
</gene>
<dbReference type="SUPFAM" id="SSF53041">
    <property type="entry name" value="Resolvase-like"/>
    <property type="match status" value="1"/>
</dbReference>
<accession>A0A0D8IVZ5</accession>
<protein>
    <recommendedName>
        <fullName evidence="1">Resolvase/invertase-type recombinase catalytic domain-containing protein</fullName>
    </recommendedName>
</protein>
<dbReference type="InterPro" id="IPR050639">
    <property type="entry name" value="SSR_resolvase"/>
</dbReference>
<sequence length="108" mass="12126">MSIYRDVYSACIYTRLSRDDSDKEEKAESNSITNQKALIRDFLSGHPEIEIVSEHEDDGYSGVNFDRPGFNAMMDEIRSGKVNCVVVKDCCAIMGLNQKDLENQGILA</sequence>
<evidence type="ECO:0000313" key="2">
    <source>
        <dbReference type="EMBL" id="KJF38461.1"/>
    </source>
</evidence>
<dbReference type="Gene3D" id="3.40.50.1390">
    <property type="entry name" value="Resolvase, N-terminal catalytic domain"/>
    <property type="match status" value="1"/>
</dbReference>
<dbReference type="PANTHER" id="PTHR30461:SF23">
    <property type="entry name" value="DNA RECOMBINASE-RELATED"/>
    <property type="match status" value="1"/>
</dbReference>
<reference evidence="2" key="1">
    <citation type="submission" date="2015-02" db="EMBL/GenBank/DDBJ databases">
        <title>A novel member of the family Ruminococcaceae isolated from human feces.</title>
        <authorList>
            <person name="Shkoporov A.N."/>
            <person name="Chaplin A.V."/>
            <person name="Motuzova O.V."/>
            <person name="Kafarskaia L.I."/>
            <person name="Khokhlova E.V."/>
            <person name="Efimov B.A."/>
        </authorList>
    </citation>
    <scope>NUCLEOTIDE SEQUENCE [LARGE SCALE GENOMIC DNA]</scope>
    <source>
        <strain evidence="2">585-1</strain>
    </source>
</reference>
<keyword evidence="3" id="KW-1185">Reference proteome</keyword>
<dbReference type="InterPro" id="IPR036162">
    <property type="entry name" value="Resolvase-like_N_sf"/>
</dbReference>
<evidence type="ECO:0000313" key="3">
    <source>
        <dbReference type="Proteomes" id="UP000032483"/>
    </source>
</evidence>
<comment type="caution">
    <text evidence="2">The sequence shown here is derived from an EMBL/GenBank/DDBJ whole genome shotgun (WGS) entry which is preliminary data.</text>
</comment>
<dbReference type="Proteomes" id="UP000032483">
    <property type="component" value="Unassembled WGS sequence"/>
</dbReference>
<dbReference type="AlphaFoldDB" id="A0A0D8IVZ5"/>
<dbReference type="Pfam" id="PF00239">
    <property type="entry name" value="Resolvase"/>
    <property type="match status" value="1"/>
</dbReference>
<dbReference type="GeneID" id="42858430"/>
<dbReference type="RefSeq" id="WP_050006548.1">
    <property type="nucleotide sequence ID" value="NZ_JXXK01000042.1"/>
</dbReference>
<dbReference type="GO" id="GO:0003677">
    <property type="term" value="F:DNA binding"/>
    <property type="evidence" value="ECO:0007669"/>
    <property type="project" value="InterPro"/>
</dbReference>
<dbReference type="SMART" id="SM00857">
    <property type="entry name" value="Resolvase"/>
    <property type="match status" value="1"/>
</dbReference>
<name>A0A0D8IVZ5_9FIRM</name>
<dbReference type="PANTHER" id="PTHR30461">
    <property type="entry name" value="DNA-INVERTASE FROM LAMBDOID PROPHAGE"/>
    <property type="match status" value="1"/>
</dbReference>
<evidence type="ECO:0000259" key="1">
    <source>
        <dbReference type="SMART" id="SM00857"/>
    </source>
</evidence>
<proteinExistence type="predicted"/>
<dbReference type="GO" id="GO:0000150">
    <property type="term" value="F:DNA strand exchange activity"/>
    <property type="evidence" value="ECO:0007669"/>
    <property type="project" value="InterPro"/>
</dbReference>
<feature type="domain" description="Resolvase/invertase-type recombinase catalytic" evidence="1">
    <location>
        <begin position="10"/>
        <end position="107"/>
    </location>
</feature>